<evidence type="ECO:0000313" key="2">
    <source>
        <dbReference type="Proteomes" id="UP001594351"/>
    </source>
</evidence>
<comment type="caution">
    <text evidence="1">The sequence shown here is derived from an EMBL/GenBank/DDBJ whole genome shotgun (WGS) entry which is preliminary data.</text>
</comment>
<accession>A0ABV6YTT5</accession>
<sequence length="50" mass="5744">MIQDRDFPLFLKNKMNEVATPWSTLLYATGASYDQLSHQCQLHETLMAKG</sequence>
<evidence type="ECO:0000313" key="1">
    <source>
        <dbReference type="EMBL" id="MFC1849588.1"/>
    </source>
</evidence>
<name>A0ABV6YTT5_UNCC1</name>
<organism evidence="1 2">
    <name type="scientific">candidate division CSSED10-310 bacterium</name>
    <dbReference type="NCBI Taxonomy" id="2855610"/>
    <lineage>
        <taxon>Bacteria</taxon>
        <taxon>Bacteria division CSSED10-310</taxon>
    </lineage>
</organism>
<proteinExistence type="predicted"/>
<reference evidence="1 2" key="1">
    <citation type="submission" date="2024-09" db="EMBL/GenBank/DDBJ databases">
        <title>Laminarin stimulates single cell rates of sulfate reduction while oxygen inhibits transcriptomic activity in coastal marine sediment.</title>
        <authorList>
            <person name="Lindsay M."/>
            <person name="Orcutt B."/>
            <person name="Emerson D."/>
            <person name="Stepanauskas R."/>
            <person name="D'Angelo T."/>
        </authorList>
    </citation>
    <scope>NUCLEOTIDE SEQUENCE [LARGE SCALE GENOMIC DNA]</scope>
    <source>
        <strain evidence="1">SAG AM-311-K15</strain>
    </source>
</reference>
<gene>
    <name evidence="1" type="ORF">ACFL27_05205</name>
</gene>
<keyword evidence="2" id="KW-1185">Reference proteome</keyword>
<dbReference type="EMBL" id="JBHPBY010000047">
    <property type="protein sequence ID" value="MFC1849588.1"/>
    <property type="molecule type" value="Genomic_DNA"/>
</dbReference>
<protein>
    <submittedName>
        <fullName evidence="1">Uncharacterized protein</fullName>
    </submittedName>
</protein>
<dbReference type="Proteomes" id="UP001594351">
    <property type="component" value="Unassembled WGS sequence"/>
</dbReference>